<evidence type="ECO:0008006" key="3">
    <source>
        <dbReference type="Google" id="ProtNLM"/>
    </source>
</evidence>
<dbReference type="EMBL" id="LJOW01000130">
    <property type="protein sequence ID" value="OBQ41989.1"/>
    <property type="molecule type" value="Genomic_DNA"/>
</dbReference>
<dbReference type="Proteomes" id="UP000092093">
    <property type="component" value="Unassembled WGS sequence"/>
</dbReference>
<gene>
    <name evidence="1" type="ORF">AN484_19795</name>
</gene>
<dbReference type="SUPFAM" id="SSF53448">
    <property type="entry name" value="Nucleotide-diphospho-sugar transferases"/>
    <property type="match status" value="1"/>
</dbReference>
<protein>
    <recommendedName>
        <fullName evidence="3">Glycosyltransferase</fullName>
    </recommendedName>
</protein>
<reference evidence="1 2" key="1">
    <citation type="submission" date="2015-09" db="EMBL/GenBank/DDBJ databases">
        <title>Aphanizomenon flos-aquae WA102.</title>
        <authorList>
            <person name="Driscoll C."/>
        </authorList>
    </citation>
    <scope>NUCLEOTIDE SEQUENCE [LARGE SCALE GENOMIC DNA]</scope>
    <source>
        <strain evidence="1">WA102</strain>
    </source>
</reference>
<accession>A0A1B7WXZ8</accession>
<evidence type="ECO:0000313" key="1">
    <source>
        <dbReference type="EMBL" id="OBQ41989.1"/>
    </source>
</evidence>
<dbReference type="AlphaFoldDB" id="A0A1B7WXZ8"/>
<dbReference type="Gene3D" id="3.90.550.10">
    <property type="entry name" value="Spore Coat Polysaccharide Biosynthesis Protein SpsA, Chain A"/>
    <property type="match status" value="1"/>
</dbReference>
<sequence length="229" mass="26269">MKHIMIAMPAYTGTVHMGTMRSLFTDLISLIKRGDKFTLVDDVGNALIADCRGVIATNFYHSDCDELIFIDSDVAWQAGALLKLIDAPVDLVAGIYPTRAEPIRYNVRYLDKPELWADPVTGLLEVQCAPTGFMKISRNCIAKMIEAYPKTGFHHECKTEQFYPLFDYIYDEKLKYKWGEDYSFCIRWREIGGQVWVDPEIEMGHIGLKCFQGHFGNWLKSRIIEQTQP</sequence>
<name>A0A1B7WXZ8_APHFL</name>
<evidence type="ECO:0000313" key="2">
    <source>
        <dbReference type="Proteomes" id="UP000092093"/>
    </source>
</evidence>
<proteinExistence type="predicted"/>
<dbReference type="InterPro" id="IPR029044">
    <property type="entry name" value="Nucleotide-diphossugar_trans"/>
</dbReference>
<comment type="caution">
    <text evidence="1">The sequence shown here is derived from an EMBL/GenBank/DDBJ whole genome shotgun (WGS) entry which is preliminary data.</text>
</comment>
<organism evidence="1 2">
    <name type="scientific">Aphanizomenon flos-aquae WA102</name>
    <dbReference type="NCBI Taxonomy" id="1710896"/>
    <lineage>
        <taxon>Bacteria</taxon>
        <taxon>Bacillati</taxon>
        <taxon>Cyanobacteriota</taxon>
        <taxon>Cyanophyceae</taxon>
        <taxon>Nostocales</taxon>
        <taxon>Aphanizomenonaceae</taxon>
        <taxon>Aphanizomenon</taxon>
    </lineage>
</organism>